<comment type="caution">
    <text evidence="13">The sequence shown here is derived from an EMBL/GenBank/DDBJ whole genome shotgun (WGS) entry which is preliminary data.</text>
</comment>
<organism evidence="13 14">
    <name type="scientific">Yinghuangia aomiensis</name>
    <dbReference type="NCBI Taxonomy" id="676205"/>
    <lineage>
        <taxon>Bacteria</taxon>
        <taxon>Bacillati</taxon>
        <taxon>Actinomycetota</taxon>
        <taxon>Actinomycetes</taxon>
        <taxon>Kitasatosporales</taxon>
        <taxon>Streptomycetaceae</taxon>
        <taxon>Yinghuangia</taxon>
    </lineage>
</organism>
<reference evidence="14" key="1">
    <citation type="journal article" date="2019" name="Int. J. Syst. Evol. Microbiol.">
        <title>The Global Catalogue of Microorganisms (GCM) 10K type strain sequencing project: providing services to taxonomists for standard genome sequencing and annotation.</title>
        <authorList>
            <consortium name="The Broad Institute Genomics Platform"/>
            <consortium name="The Broad Institute Genome Sequencing Center for Infectious Disease"/>
            <person name="Wu L."/>
            <person name="Ma J."/>
        </authorList>
    </citation>
    <scope>NUCLEOTIDE SEQUENCE [LARGE SCALE GENOMIC DNA]</scope>
    <source>
        <strain evidence="14">JCM 17986</strain>
    </source>
</reference>
<keyword evidence="2" id="KW-0813">Transport</keyword>
<evidence type="ECO:0000256" key="5">
    <source>
        <dbReference type="ARBA" id="ARBA00022737"/>
    </source>
</evidence>
<evidence type="ECO:0000256" key="6">
    <source>
        <dbReference type="ARBA" id="ARBA00022741"/>
    </source>
</evidence>
<evidence type="ECO:0000259" key="12">
    <source>
        <dbReference type="PROSITE" id="PS50893"/>
    </source>
</evidence>
<evidence type="ECO:0000313" key="13">
    <source>
        <dbReference type="EMBL" id="GAA4962706.1"/>
    </source>
</evidence>
<keyword evidence="10" id="KW-0472">Membrane</keyword>
<evidence type="ECO:0000256" key="9">
    <source>
        <dbReference type="ARBA" id="ARBA00022967"/>
    </source>
</evidence>
<evidence type="ECO:0000256" key="11">
    <source>
        <dbReference type="SAM" id="MobiDB-lite"/>
    </source>
</evidence>
<protein>
    <recommendedName>
        <fullName evidence="12">ABC transporter domain-containing protein</fullName>
    </recommendedName>
</protein>
<keyword evidence="7" id="KW-0378">Hydrolase</keyword>
<feature type="region of interest" description="Disordered" evidence="11">
    <location>
        <begin position="201"/>
        <end position="221"/>
    </location>
</feature>
<dbReference type="NCBIfam" id="TIGR01727">
    <property type="entry name" value="oligo_HPY"/>
    <property type="match status" value="1"/>
</dbReference>
<dbReference type="PANTHER" id="PTHR43776">
    <property type="entry name" value="TRANSPORT ATP-BINDING PROTEIN"/>
    <property type="match status" value="1"/>
</dbReference>
<keyword evidence="8" id="KW-0067">ATP-binding</keyword>
<accession>A0ABP9H748</accession>
<evidence type="ECO:0000256" key="10">
    <source>
        <dbReference type="ARBA" id="ARBA00023136"/>
    </source>
</evidence>
<dbReference type="Pfam" id="PF08352">
    <property type="entry name" value="oligo_HPY"/>
    <property type="match status" value="1"/>
</dbReference>
<dbReference type="PROSITE" id="PS50893">
    <property type="entry name" value="ABC_TRANSPORTER_2"/>
    <property type="match status" value="1"/>
</dbReference>
<evidence type="ECO:0000256" key="3">
    <source>
        <dbReference type="ARBA" id="ARBA00022475"/>
    </source>
</evidence>
<keyword evidence="5" id="KW-0677">Repeat</keyword>
<sequence>MLLRLVDADAGAVAFDGVNITKVRGKALRQLRSRLQVVPQDPRTSLNPRLTVGSSIGFNLRVHGVGRADRSARVPELLDRVGLDPAYADRYPHEMSGGQLQRVAIARALATGPDLVVCDEAVSALDKSVQAQVLNLLAELQRDLGVAYLFISHDLAVVEHIADRVAIMYLGRVVEQGPASSLWSDPRHPYTKALLSSVPGRGGARTVLRGDPPDPASPPSGCGFRTRCPIAEERCAHDVPALLAPSGTAADGHRVACVKEAVA</sequence>
<dbReference type="SUPFAM" id="SSF52540">
    <property type="entry name" value="P-loop containing nucleoside triphosphate hydrolases"/>
    <property type="match status" value="1"/>
</dbReference>
<dbReference type="CDD" id="cd03257">
    <property type="entry name" value="ABC_NikE_OppD_transporters"/>
    <property type="match status" value="1"/>
</dbReference>
<dbReference type="PANTHER" id="PTHR43776:SF15">
    <property type="entry name" value="GLUTATHIONE IMPORT ATP-BINDING PROTEIN GSIA"/>
    <property type="match status" value="1"/>
</dbReference>
<dbReference type="InterPro" id="IPR050319">
    <property type="entry name" value="ABC_transp_ATP-bind"/>
</dbReference>
<feature type="domain" description="ABC transporter" evidence="12">
    <location>
        <begin position="3"/>
        <end position="195"/>
    </location>
</feature>
<keyword evidence="4" id="KW-0997">Cell inner membrane</keyword>
<evidence type="ECO:0000256" key="1">
    <source>
        <dbReference type="ARBA" id="ARBA00004533"/>
    </source>
</evidence>
<dbReference type="InterPro" id="IPR017871">
    <property type="entry name" value="ABC_transporter-like_CS"/>
</dbReference>
<evidence type="ECO:0000256" key="4">
    <source>
        <dbReference type="ARBA" id="ARBA00022519"/>
    </source>
</evidence>
<comment type="subcellular location">
    <subcellularLocation>
        <location evidence="1">Cell inner membrane</location>
    </subcellularLocation>
</comment>
<keyword evidence="9" id="KW-1278">Translocase</keyword>
<keyword evidence="6" id="KW-0547">Nucleotide-binding</keyword>
<dbReference type="InterPro" id="IPR013563">
    <property type="entry name" value="Oligopep_ABC_C"/>
</dbReference>
<dbReference type="Gene3D" id="3.40.50.300">
    <property type="entry name" value="P-loop containing nucleotide triphosphate hydrolases"/>
    <property type="match status" value="1"/>
</dbReference>
<evidence type="ECO:0000313" key="14">
    <source>
        <dbReference type="Proteomes" id="UP001500466"/>
    </source>
</evidence>
<dbReference type="InterPro" id="IPR027417">
    <property type="entry name" value="P-loop_NTPase"/>
</dbReference>
<evidence type="ECO:0000256" key="8">
    <source>
        <dbReference type="ARBA" id="ARBA00022840"/>
    </source>
</evidence>
<proteinExistence type="predicted"/>
<dbReference type="InterPro" id="IPR003439">
    <property type="entry name" value="ABC_transporter-like_ATP-bd"/>
</dbReference>
<name>A0ABP9H748_9ACTN</name>
<gene>
    <name evidence="13" type="ORF">GCM10023205_28150</name>
</gene>
<evidence type="ECO:0000256" key="7">
    <source>
        <dbReference type="ARBA" id="ARBA00022801"/>
    </source>
</evidence>
<dbReference type="Proteomes" id="UP001500466">
    <property type="component" value="Unassembled WGS sequence"/>
</dbReference>
<dbReference type="EMBL" id="BAABHS010000008">
    <property type="protein sequence ID" value="GAA4962706.1"/>
    <property type="molecule type" value="Genomic_DNA"/>
</dbReference>
<keyword evidence="14" id="KW-1185">Reference proteome</keyword>
<dbReference type="PROSITE" id="PS00211">
    <property type="entry name" value="ABC_TRANSPORTER_1"/>
    <property type="match status" value="1"/>
</dbReference>
<evidence type="ECO:0000256" key="2">
    <source>
        <dbReference type="ARBA" id="ARBA00022448"/>
    </source>
</evidence>
<dbReference type="Pfam" id="PF00005">
    <property type="entry name" value="ABC_tran"/>
    <property type="match status" value="1"/>
</dbReference>
<keyword evidence="3" id="KW-1003">Cell membrane</keyword>